<reference evidence="2" key="1">
    <citation type="submission" date="2021-01" db="EMBL/GenBank/DDBJ databases">
        <title>Whole genome shotgun sequence of Actinoplanes rishiriensis NBRC 108556.</title>
        <authorList>
            <person name="Komaki H."/>
            <person name="Tamura T."/>
        </authorList>
    </citation>
    <scope>NUCLEOTIDE SEQUENCE</scope>
    <source>
        <strain evidence="2">NBRC 108556</strain>
    </source>
</reference>
<name>A0A919MW72_9ACTN</name>
<dbReference type="AlphaFoldDB" id="A0A919MW72"/>
<dbReference type="InterPro" id="IPR014747">
    <property type="entry name" value="Bac_photo_RC_H_C"/>
</dbReference>
<dbReference type="Pfam" id="PF05239">
    <property type="entry name" value="PRC"/>
    <property type="match status" value="1"/>
</dbReference>
<dbReference type="GO" id="GO:0019684">
    <property type="term" value="P:photosynthesis, light reaction"/>
    <property type="evidence" value="ECO:0007669"/>
    <property type="project" value="InterPro"/>
</dbReference>
<evidence type="ECO:0000259" key="1">
    <source>
        <dbReference type="Pfam" id="PF05239"/>
    </source>
</evidence>
<sequence>MMTPRPGTMIRLTQSPHRAAPPARLLGCRVTDRDGHPLGTVDDLLVDADEQRYRLISVEHGGVTGFGATPSFIPVEAVHGVVGDTIRVGRSSAQVADAPLYDPSRMAAGQFCESLYGYYGC</sequence>
<protein>
    <recommendedName>
        <fullName evidence="1">PRC-barrel domain-containing protein</fullName>
    </recommendedName>
</protein>
<dbReference type="InterPro" id="IPR011033">
    <property type="entry name" value="PRC_barrel-like_sf"/>
</dbReference>
<dbReference type="SUPFAM" id="SSF50346">
    <property type="entry name" value="PRC-barrel domain"/>
    <property type="match status" value="1"/>
</dbReference>
<accession>A0A919MW72</accession>
<keyword evidence="3" id="KW-1185">Reference proteome</keyword>
<organism evidence="2 3">
    <name type="scientific">Paractinoplanes rishiriensis</name>
    <dbReference type="NCBI Taxonomy" id="1050105"/>
    <lineage>
        <taxon>Bacteria</taxon>
        <taxon>Bacillati</taxon>
        <taxon>Actinomycetota</taxon>
        <taxon>Actinomycetes</taxon>
        <taxon>Micromonosporales</taxon>
        <taxon>Micromonosporaceae</taxon>
        <taxon>Paractinoplanes</taxon>
    </lineage>
</organism>
<evidence type="ECO:0000313" key="2">
    <source>
        <dbReference type="EMBL" id="GIE97553.1"/>
    </source>
</evidence>
<evidence type="ECO:0000313" key="3">
    <source>
        <dbReference type="Proteomes" id="UP000636960"/>
    </source>
</evidence>
<gene>
    <name evidence="2" type="ORF">Ari01nite_50180</name>
</gene>
<dbReference type="Gene3D" id="3.90.50.10">
    <property type="entry name" value="Photosynthetic Reaction Center, subunit H, domain 2"/>
    <property type="match status" value="1"/>
</dbReference>
<proteinExistence type="predicted"/>
<dbReference type="GO" id="GO:0030077">
    <property type="term" value="C:plasma membrane light-harvesting complex"/>
    <property type="evidence" value="ECO:0007669"/>
    <property type="project" value="InterPro"/>
</dbReference>
<dbReference type="EMBL" id="BOMV01000057">
    <property type="protein sequence ID" value="GIE97553.1"/>
    <property type="molecule type" value="Genomic_DNA"/>
</dbReference>
<dbReference type="Proteomes" id="UP000636960">
    <property type="component" value="Unassembled WGS sequence"/>
</dbReference>
<comment type="caution">
    <text evidence="2">The sequence shown here is derived from an EMBL/GenBank/DDBJ whole genome shotgun (WGS) entry which is preliminary data.</text>
</comment>
<feature type="domain" description="PRC-barrel" evidence="1">
    <location>
        <begin position="24"/>
        <end position="81"/>
    </location>
</feature>
<dbReference type="InterPro" id="IPR027275">
    <property type="entry name" value="PRC-brl_dom"/>
</dbReference>